<evidence type="ECO:0000313" key="3">
    <source>
        <dbReference type="Proteomes" id="UP000322873"/>
    </source>
</evidence>
<dbReference type="AlphaFoldDB" id="A0A5M9JIP9"/>
<dbReference type="VEuPathDB" id="FungiDB:MFRU_010g00620"/>
<evidence type="ECO:0000256" key="1">
    <source>
        <dbReference type="SAM" id="MobiDB-lite"/>
    </source>
</evidence>
<organism evidence="2 3">
    <name type="scientific">Monilinia fructicola</name>
    <name type="common">Brown rot fungus</name>
    <name type="synonym">Ciboria fructicola</name>
    <dbReference type="NCBI Taxonomy" id="38448"/>
    <lineage>
        <taxon>Eukaryota</taxon>
        <taxon>Fungi</taxon>
        <taxon>Dikarya</taxon>
        <taxon>Ascomycota</taxon>
        <taxon>Pezizomycotina</taxon>
        <taxon>Leotiomycetes</taxon>
        <taxon>Helotiales</taxon>
        <taxon>Sclerotiniaceae</taxon>
        <taxon>Monilinia</taxon>
    </lineage>
</organism>
<keyword evidence="3" id="KW-1185">Reference proteome</keyword>
<reference evidence="2 3" key="1">
    <citation type="submission" date="2019-06" db="EMBL/GenBank/DDBJ databases">
        <title>Genome Sequence of the Brown Rot Fungal Pathogen Monilinia fructicola.</title>
        <authorList>
            <person name="De Miccolis Angelini R.M."/>
            <person name="Landi L."/>
            <person name="Abate D."/>
            <person name="Pollastro S."/>
            <person name="Romanazzi G."/>
            <person name="Faretra F."/>
        </authorList>
    </citation>
    <scope>NUCLEOTIDE SEQUENCE [LARGE SCALE GENOMIC DNA]</scope>
    <source>
        <strain evidence="2 3">Mfrc123</strain>
    </source>
</reference>
<evidence type="ECO:0000313" key="2">
    <source>
        <dbReference type="EMBL" id="KAA8567859.1"/>
    </source>
</evidence>
<dbReference type="EMBL" id="VICG01000010">
    <property type="protein sequence ID" value="KAA8567859.1"/>
    <property type="molecule type" value="Genomic_DNA"/>
</dbReference>
<proteinExistence type="predicted"/>
<sequence>MFLTMPSSPRKKRDQHHPTDGGRRLAIHVRGFESFVVEATEKWEIEPFISIPRFEVALSTSSDNQGPIFHLNSHVKSVLVQYSLYRHYACGVASTVLRRAFVRTYADVAEAEEAARATSYQSDASTLLSPVTSPGGFAWPGWTR</sequence>
<dbReference type="Proteomes" id="UP000322873">
    <property type="component" value="Unassembled WGS sequence"/>
</dbReference>
<accession>A0A5M9JIP9</accession>
<gene>
    <name evidence="2" type="ORF">EYC84_008312</name>
</gene>
<feature type="region of interest" description="Disordered" evidence="1">
    <location>
        <begin position="1"/>
        <end position="22"/>
    </location>
</feature>
<name>A0A5M9JIP9_MONFR</name>
<protein>
    <submittedName>
        <fullName evidence="2">Uncharacterized protein</fullName>
    </submittedName>
</protein>
<comment type="caution">
    <text evidence="2">The sequence shown here is derived from an EMBL/GenBank/DDBJ whole genome shotgun (WGS) entry which is preliminary data.</text>
</comment>